<dbReference type="SMART" id="SM00020">
    <property type="entry name" value="Tryp_SPc"/>
    <property type="match status" value="1"/>
</dbReference>
<protein>
    <submittedName>
        <fullName evidence="13">Transmembrane protease, serine 11g</fullName>
    </submittedName>
</protein>
<evidence type="ECO:0000256" key="9">
    <source>
        <dbReference type="ARBA" id="ARBA00023157"/>
    </source>
</evidence>
<dbReference type="InterPro" id="IPR009003">
    <property type="entry name" value="Peptidase_S1_PA"/>
</dbReference>
<dbReference type="GO" id="GO:0006508">
    <property type="term" value="P:proteolysis"/>
    <property type="evidence" value="ECO:0007669"/>
    <property type="project" value="UniProtKB-KW"/>
</dbReference>
<evidence type="ECO:0000256" key="2">
    <source>
        <dbReference type="ARBA" id="ARBA00022670"/>
    </source>
</evidence>
<dbReference type="Gene3D" id="2.40.10.10">
    <property type="entry name" value="Trypsin-like serine proteases"/>
    <property type="match status" value="2"/>
</dbReference>
<dbReference type="Pfam" id="PF01390">
    <property type="entry name" value="SEA"/>
    <property type="match status" value="1"/>
</dbReference>
<dbReference type="Gene3D" id="3.30.70.960">
    <property type="entry name" value="SEA domain"/>
    <property type="match status" value="1"/>
</dbReference>
<dbReference type="InterPro" id="IPR018114">
    <property type="entry name" value="TRYPSIN_HIS"/>
</dbReference>
<dbReference type="InterPro" id="IPR000082">
    <property type="entry name" value="SEA_dom"/>
</dbReference>
<evidence type="ECO:0000256" key="7">
    <source>
        <dbReference type="ARBA" id="ARBA00022989"/>
    </source>
</evidence>
<evidence type="ECO:0000313" key="14">
    <source>
        <dbReference type="Proteomes" id="UP000694385"/>
    </source>
</evidence>
<evidence type="ECO:0000256" key="5">
    <source>
        <dbReference type="ARBA" id="ARBA00022825"/>
    </source>
</evidence>
<keyword evidence="14" id="KW-1185">Reference proteome</keyword>
<dbReference type="OMA" id="AFDQKFY"/>
<feature type="domain" description="SEA" evidence="11">
    <location>
        <begin position="45"/>
        <end position="162"/>
    </location>
</feature>
<evidence type="ECO:0000256" key="8">
    <source>
        <dbReference type="ARBA" id="ARBA00023136"/>
    </source>
</evidence>
<keyword evidence="9" id="KW-1015">Disulfide bond</keyword>
<dbReference type="Proteomes" id="UP000694385">
    <property type="component" value="Unassembled WGS sequence"/>
</dbReference>
<name>A0A8C5KVY5_JACJA</name>
<dbReference type="PROSITE" id="PS00134">
    <property type="entry name" value="TRYPSIN_HIS"/>
    <property type="match status" value="1"/>
</dbReference>
<proteinExistence type="predicted"/>
<dbReference type="FunFam" id="2.40.10.10:FF:000007">
    <property type="entry name" value="Transmembrane serine protease 7"/>
    <property type="match status" value="1"/>
</dbReference>
<dbReference type="Ensembl" id="ENSJJAT00000021133.1">
    <property type="protein sequence ID" value="ENSJJAP00000014630.1"/>
    <property type="gene ID" value="ENSJJAG00000017041.1"/>
</dbReference>
<dbReference type="SUPFAM" id="SSF50494">
    <property type="entry name" value="Trypsin-like serine proteases"/>
    <property type="match status" value="1"/>
</dbReference>
<keyword evidence="8 10" id="KW-0472">Membrane</keyword>
<dbReference type="GeneTree" id="ENSGT00940000163094"/>
<dbReference type="GO" id="GO:0004252">
    <property type="term" value="F:serine-type endopeptidase activity"/>
    <property type="evidence" value="ECO:0007669"/>
    <property type="project" value="InterPro"/>
</dbReference>
<evidence type="ECO:0000256" key="3">
    <source>
        <dbReference type="ARBA" id="ARBA00022692"/>
    </source>
</evidence>
<dbReference type="PANTHER" id="PTHR24252:SF28">
    <property type="entry name" value="TRANSMEMBRANE PROTEASE SERINE 11C ISOFORM X1"/>
    <property type="match status" value="1"/>
</dbReference>
<sequence length="350" mass="38862">MYQPGVLRRRPNSWAPWAVASVVTAVLLALAVTIGLVYFLAYGQKIHYYQTSFQIPSVAYDPELSVEQSKRRTDLKEEVSDEIDGIFLRSSLNHHYIKSHVANFRPSNDGLKADVLFKFKFPSNKADTLKGQAGNVLHKKLRSTPSFLKIDNSLPYLRDCGVGMEYPTMARIADGQTASKANWPWQASLQVEGIHFCGASLISAEWLLTAAHCFDTYKNPKLWTVSFGTTLSPPLMRRKVQSVMVHENYAAHRHEDDIAVIKLSTPVLFSEDVHRVCLPDATFKVLPKRKVFVTGWGALKASGPFPNSLQQVEVEVISNDVCNQVPVYGGAVASGMICAGFLTGKRDACE</sequence>
<evidence type="ECO:0000256" key="6">
    <source>
        <dbReference type="ARBA" id="ARBA00022968"/>
    </source>
</evidence>
<reference evidence="13" key="2">
    <citation type="submission" date="2025-09" db="UniProtKB">
        <authorList>
            <consortium name="Ensembl"/>
        </authorList>
    </citation>
    <scope>IDENTIFICATION</scope>
</reference>
<keyword evidence="7 10" id="KW-1133">Transmembrane helix</keyword>
<dbReference type="InterPro" id="IPR043504">
    <property type="entry name" value="Peptidase_S1_PA_chymotrypsin"/>
</dbReference>
<dbReference type="PANTHER" id="PTHR24252">
    <property type="entry name" value="ACROSIN-RELATED"/>
    <property type="match status" value="1"/>
</dbReference>
<evidence type="ECO:0000256" key="4">
    <source>
        <dbReference type="ARBA" id="ARBA00022801"/>
    </source>
</evidence>
<dbReference type="InterPro" id="IPR001314">
    <property type="entry name" value="Peptidase_S1A"/>
</dbReference>
<keyword evidence="4" id="KW-0378">Hydrolase</keyword>
<evidence type="ECO:0000256" key="10">
    <source>
        <dbReference type="SAM" id="Phobius"/>
    </source>
</evidence>
<keyword evidence="3 10" id="KW-0812">Transmembrane</keyword>
<dbReference type="CDD" id="cd00190">
    <property type="entry name" value="Tryp_SPc"/>
    <property type="match status" value="1"/>
</dbReference>
<evidence type="ECO:0000256" key="1">
    <source>
        <dbReference type="ARBA" id="ARBA00004606"/>
    </source>
</evidence>
<dbReference type="InterPro" id="IPR036364">
    <property type="entry name" value="SEA_dom_sf"/>
</dbReference>
<keyword evidence="6" id="KW-0735">Signal-anchor</keyword>
<keyword evidence="5" id="KW-0720">Serine protease</keyword>
<dbReference type="PROSITE" id="PS50240">
    <property type="entry name" value="TRYPSIN_DOM"/>
    <property type="match status" value="1"/>
</dbReference>
<reference evidence="13" key="1">
    <citation type="submission" date="2025-08" db="UniProtKB">
        <authorList>
            <consortium name="Ensembl"/>
        </authorList>
    </citation>
    <scope>IDENTIFICATION</scope>
</reference>
<comment type="subcellular location">
    <subcellularLocation>
        <location evidence="1">Membrane</location>
        <topology evidence="1">Single-pass type II membrane protein</topology>
    </subcellularLocation>
</comment>
<dbReference type="Pfam" id="PF00089">
    <property type="entry name" value="Trypsin"/>
    <property type="match status" value="1"/>
</dbReference>
<dbReference type="SUPFAM" id="SSF82671">
    <property type="entry name" value="SEA domain"/>
    <property type="match status" value="1"/>
</dbReference>
<evidence type="ECO:0000313" key="13">
    <source>
        <dbReference type="Ensembl" id="ENSJJAP00000014630.1"/>
    </source>
</evidence>
<evidence type="ECO:0000259" key="11">
    <source>
        <dbReference type="PROSITE" id="PS50024"/>
    </source>
</evidence>
<dbReference type="PRINTS" id="PR00722">
    <property type="entry name" value="CHYMOTRYPSIN"/>
</dbReference>
<organism evidence="13 14">
    <name type="scientific">Jaculus jaculus</name>
    <name type="common">Lesser Egyptian jerboa</name>
    <dbReference type="NCBI Taxonomy" id="51337"/>
    <lineage>
        <taxon>Eukaryota</taxon>
        <taxon>Metazoa</taxon>
        <taxon>Chordata</taxon>
        <taxon>Craniata</taxon>
        <taxon>Vertebrata</taxon>
        <taxon>Euteleostomi</taxon>
        <taxon>Mammalia</taxon>
        <taxon>Eutheria</taxon>
        <taxon>Euarchontoglires</taxon>
        <taxon>Glires</taxon>
        <taxon>Rodentia</taxon>
        <taxon>Myomorpha</taxon>
        <taxon>Dipodoidea</taxon>
        <taxon>Dipodidae</taxon>
        <taxon>Dipodinae</taxon>
        <taxon>Jaculus</taxon>
    </lineage>
</organism>
<feature type="transmembrane region" description="Helical" evidence="10">
    <location>
        <begin position="14"/>
        <end position="41"/>
    </location>
</feature>
<dbReference type="AlphaFoldDB" id="A0A8C5KVY5"/>
<dbReference type="InterPro" id="IPR001254">
    <property type="entry name" value="Trypsin_dom"/>
</dbReference>
<dbReference type="GO" id="GO:0016020">
    <property type="term" value="C:membrane"/>
    <property type="evidence" value="ECO:0007669"/>
    <property type="project" value="UniProtKB-SubCell"/>
</dbReference>
<dbReference type="PROSITE" id="PS50024">
    <property type="entry name" value="SEA"/>
    <property type="match status" value="1"/>
</dbReference>
<evidence type="ECO:0000259" key="12">
    <source>
        <dbReference type="PROSITE" id="PS50240"/>
    </source>
</evidence>
<feature type="domain" description="Peptidase S1" evidence="12">
    <location>
        <begin position="172"/>
        <end position="350"/>
    </location>
</feature>
<accession>A0A8C5KVY5</accession>
<keyword evidence="2" id="KW-0645">Protease</keyword>